<dbReference type="CDD" id="cd03212">
    <property type="entry name" value="GST_C_Metaxin1_3"/>
    <property type="match status" value="1"/>
</dbReference>
<feature type="domain" description="Mitochondrial outer membrane transport complex Sam37/metaxin N-terminal" evidence="9">
    <location>
        <begin position="19"/>
        <end position="145"/>
    </location>
</feature>
<dbReference type="PANTHER" id="PTHR12289:SF41">
    <property type="entry name" value="FAILED AXON CONNECTIONS-RELATED"/>
    <property type="match status" value="1"/>
</dbReference>
<evidence type="ECO:0000256" key="3">
    <source>
        <dbReference type="ARBA" id="ARBA00022448"/>
    </source>
</evidence>
<feature type="domain" description="Metaxin glutathione S-transferase" evidence="10">
    <location>
        <begin position="168"/>
        <end position="229"/>
    </location>
</feature>
<evidence type="ECO:0000256" key="2">
    <source>
        <dbReference type="ARBA" id="ARBA00009170"/>
    </source>
</evidence>
<keyword evidence="4" id="KW-1000">Mitochondrion outer membrane</keyword>
<dbReference type="Pfam" id="PF10568">
    <property type="entry name" value="Tom37"/>
    <property type="match status" value="1"/>
</dbReference>
<evidence type="ECO:0000259" key="9">
    <source>
        <dbReference type="Pfam" id="PF10568"/>
    </source>
</evidence>
<dbReference type="InterPro" id="IPR036282">
    <property type="entry name" value="Glutathione-S-Trfase_C_sf"/>
</dbReference>
<dbReference type="AlphaFoldDB" id="A0A183VAV3"/>
<dbReference type="InterPro" id="IPR033468">
    <property type="entry name" value="Metaxin_GST"/>
</dbReference>
<accession>A0A183VAV3</accession>
<comment type="similarity">
    <text evidence="2">Belongs to the metaxin family.</text>
</comment>
<proteinExistence type="inferred from homology"/>
<evidence type="ECO:0000256" key="5">
    <source>
        <dbReference type="ARBA" id="ARBA00022927"/>
    </source>
</evidence>
<dbReference type="WBParaSite" id="TCNE_0001787401-mRNA-1">
    <property type="protein sequence ID" value="TCNE_0001787401-mRNA-1"/>
    <property type="gene ID" value="TCNE_0001787401"/>
</dbReference>
<keyword evidence="5" id="KW-0653">Protein transport</keyword>
<comment type="subcellular location">
    <subcellularLocation>
        <location evidence="1">Mitochondrion outer membrane</location>
    </subcellularLocation>
</comment>
<organism evidence="12 13">
    <name type="scientific">Toxocara canis</name>
    <name type="common">Canine roundworm</name>
    <dbReference type="NCBI Taxonomy" id="6265"/>
    <lineage>
        <taxon>Eukaryota</taxon>
        <taxon>Metazoa</taxon>
        <taxon>Ecdysozoa</taxon>
        <taxon>Nematoda</taxon>
        <taxon>Chromadorea</taxon>
        <taxon>Rhabditida</taxon>
        <taxon>Spirurina</taxon>
        <taxon>Ascaridomorpha</taxon>
        <taxon>Ascaridoidea</taxon>
        <taxon>Toxocaridae</taxon>
        <taxon>Toxocara</taxon>
    </lineage>
</organism>
<reference evidence="13" key="1">
    <citation type="submission" date="2016-06" db="UniProtKB">
        <authorList>
            <consortium name="WormBaseParasite"/>
        </authorList>
    </citation>
    <scope>IDENTIFICATION</scope>
</reference>
<dbReference type="InterPro" id="IPR050931">
    <property type="entry name" value="Mito_Protein_Transport_Metaxin"/>
</dbReference>
<sequence>MELYIWPSDFGLPSIESKCLQFMACAKFCAAPVTVIPSNSPWKCKKGTYPVFVNRCANGVVETTEFDQFAALLRKSAQDVVLDNELTLAERCELDAFSSLMLHSFYPAQLHLLWLDQWNYTTVTAHWYSSQLLFPYGLYYLERRRRRAQAYVAACARSESQLIRDAIMAINLLSAKLGDSKYFYGDKPSSLDALVFGYLAPMLKLPLPSDRLQQHIMGCPNLVRFIESIISIYLPLTENQIRLQCLSKDKWQMRRARAQKSAERMNMRRDTVDEEASHAAFRKGRKNNAVFQMADRFCTSTSEICVELLPTDKVTHYLSFFFKAPIRDTVIFAVGALTLSILFAVHLGIISVSVEEEAPIEID</sequence>
<keyword evidence="8" id="KW-0812">Transmembrane</keyword>
<dbReference type="GO" id="GO:0007005">
    <property type="term" value="P:mitochondrion organization"/>
    <property type="evidence" value="ECO:0007669"/>
    <property type="project" value="TreeGrafter"/>
</dbReference>
<dbReference type="PANTHER" id="PTHR12289">
    <property type="entry name" value="METAXIN RELATED"/>
    <property type="match status" value="1"/>
</dbReference>
<evidence type="ECO:0000313" key="11">
    <source>
        <dbReference type="EMBL" id="VDM49194.1"/>
    </source>
</evidence>
<evidence type="ECO:0000256" key="7">
    <source>
        <dbReference type="ARBA" id="ARBA00023136"/>
    </source>
</evidence>
<evidence type="ECO:0000256" key="4">
    <source>
        <dbReference type="ARBA" id="ARBA00022787"/>
    </source>
</evidence>
<dbReference type="Proteomes" id="UP000050794">
    <property type="component" value="Unassembled WGS sequence"/>
</dbReference>
<keyword evidence="7 8" id="KW-0472">Membrane</keyword>
<evidence type="ECO:0000256" key="1">
    <source>
        <dbReference type="ARBA" id="ARBA00004294"/>
    </source>
</evidence>
<name>A0A183VAV3_TOXCA</name>
<dbReference type="Pfam" id="PF17171">
    <property type="entry name" value="GST_C_6"/>
    <property type="match status" value="1"/>
</dbReference>
<reference evidence="11 12" key="2">
    <citation type="submission" date="2018-11" db="EMBL/GenBank/DDBJ databases">
        <authorList>
            <consortium name="Pathogen Informatics"/>
        </authorList>
    </citation>
    <scope>NUCLEOTIDE SEQUENCE [LARGE SCALE GENOMIC DNA]</scope>
</reference>
<dbReference type="GO" id="GO:0015031">
    <property type="term" value="P:protein transport"/>
    <property type="evidence" value="ECO:0007669"/>
    <property type="project" value="UniProtKB-KW"/>
</dbReference>
<protein>
    <submittedName>
        <fullName evidence="13">Metaxin-1</fullName>
    </submittedName>
</protein>
<evidence type="ECO:0000256" key="8">
    <source>
        <dbReference type="SAM" id="Phobius"/>
    </source>
</evidence>
<gene>
    <name evidence="11" type="ORF">TCNE_LOCUS17873</name>
</gene>
<keyword evidence="8" id="KW-1133">Transmembrane helix</keyword>
<dbReference type="InterPro" id="IPR019564">
    <property type="entry name" value="Sam37/metaxin_N"/>
</dbReference>
<dbReference type="GO" id="GO:0001401">
    <property type="term" value="C:SAM complex"/>
    <property type="evidence" value="ECO:0007669"/>
    <property type="project" value="InterPro"/>
</dbReference>
<feature type="transmembrane region" description="Helical" evidence="8">
    <location>
        <begin position="330"/>
        <end position="354"/>
    </location>
</feature>
<dbReference type="SUPFAM" id="SSF47616">
    <property type="entry name" value="GST C-terminal domain-like"/>
    <property type="match status" value="1"/>
</dbReference>
<evidence type="ECO:0000313" key="12">
    <source>
        <dbReference type="Proteomes" id="UP000050794"/>
    </source>
</evidence>
<evidence type="ECO:0000256" key="6">
    <source>
        <dbReference type="ARBA" id="ARBA00023128"/>
    </source>
</evidence>
<keyword evidence="12" id="KW-1185">Reference proteome</keyword>
<dbReference type="CDD" id="cd03078">
    <property type="entry name" value="GST_N_Metaxin1_like"/>
    <property type="match status" value="1"/>
</dbReference>
<evidence type="ECO:0000313" key="13">
    <source>
        <dbReference type="WBParaSite" id="TCNE_0001787401-mRNA-1"/>
    </source>
</evidence>
<dbReference type="EMBL" id="UYWY01024890">
    <property type="protein sequence ID" value="VDM49194.1"/>
    <property type="molecule type" value="Genomic_DNA"/>
</dbReference>
<keyword evidence="6" id="KW-0496">Mitochondrion</keyword>
<keyword evidence="3" id="KW-0813">Transport</keyword>
<evidence type="ECO:0000259" key="10">
    <source>
        <dbReference type="Pfam" id="PF17171"/>
    </source>
</evidence>